<dbReference type="InterPro" id="IPR029058">
    <property type="entry name" value="AB_hydrolase_fold"/>
</dbReference>
<dbReference type="AlphaFoldDB" id="A0AAN7P6L3"/>
<dbReference type="InterPro" id="IPR000734">
    <property type="entry name" value="TAG_lipase"/>
</dbReference>
<keyword evidence="3" id="KW-0964">Secreted</keyword>
<dbReference type="PRINTS" id="PR00821">
    <property type="entry name" value="TAGLIPASE"/>
</dbReference>
<feature type="signal peptide" evidence="5">
    <location>
        <begin position="1"/>
        <end position="16"/>
    </location>
</feature>
<reference evidence="8" key="1">
    <citation type="submission" date="2023-01" db="EMBL/GenBank/DDBJ databases">
        <title>Key to firefly adult light organ development and bioluminescence: homeobox transcription factors regulate luciferase expression and transportation to peroxisome.</title>
        <authorList>
            <person name="Fu X."/>
        </authorList>
    </citation>
    <scope>NUCLEOTIDE SEQUENCE [LARGE SCALE GENOMIC DNA]</scope>
</reference>
<dbReference type="PANTHER" id="PTHR11610">
    <property type="entry name" value="LIPASE"/>
    <property type="match status" value="1"/>
</dbReference>
<feature type="domain" description="Lipase" evidence="6">
    <location>
        <begin position="49"/>
        <end position="316"/>
    </location>
</feature>
<evidence type="ECO:0000256" key="3">
    <source>
        <dbReference type="ARBA" id="ARBA00022525"/>
    </source>
</evidence>
<evidence type="ECO:0000256" key="4">
    <source>
        <dbReference type="RuleBase" id="RU004262"/>
    </source>
</evidence>
<dbReference type="GO" id="GO:0017171">
    <property type="term" value="F:serine hydrolase activity"/>
    <property type="evidence" value="ECO:0007669"/>
    <property type="project" value="TreeGrafter"/>
</dbReference>
<dbReference type="EMBL" id="JARPUR010000005">
    <property type="protein sequence ID" value="KAK4875511.1"/>
    <property type="molecule type" value="Genomic_DNA"/>
</dbReference>
<sequence length="326" mass="36775">MFSCLFIIAFAGLVSTARNLKNQTEVKLDAFTIGNCTVYLGSDCPYSVVKYFFYTKNREQQVWLADNGNNLQQTFFNPNYETKIIIHGYSSNRSLKVLNDIKNEYFKRSNINIFMIDWEYLARGPCYPAAVLNCRITGKCVAKLIDAIRQISNSTVHVIGFSLGAHVSGFISHYVTDKVDRITGLDPALPGFATVSYNDKLDYSDAKFVDIIHTNAFFEGTPQQLGHVDFYANGGIFQPNCWEANEILSCSHHRAPAYFAESINSINGFWGSLCTSYVHYLVGLCVKTNIQILMGEDINQQIRGTYFVYTNDSPPYARGPNAQFFE</sequence>
<dbReference type="Gene3D" id="3.40.50.1820">
    <property type="entry name" value="alpha/beta hydrolase"/>
    <property type="match status" value="1"/>
</dbReference>
<evidence type="ECO:0000259" key="6">
    <source>
        <dbReference type="Pfam" id="PF00151"/>
    </source>
</evidence>
<dbReference type="SUPFAM" id="SSF53474">
    <property type="entry name" value="alpha/beta-Hydrolases"/>
    <property type="match status" value="1"/>
</dbReference>
<evidence type="ECO:0000313" key="7">
    <source>
        <dbReference type="EMBL" id="KAK4875511.1"/>
    </source>
</evidence>
<dbReference type="Pfam" id="PF00151">
    <property type="entry name" value="Lipase"/>
    <property type="match status" value="1"/>
</dbReference>
<dbReference type="FunFam" id="3.40.50.1820:FF:000076">
    <property type="entry name" value="phospholipase A1"/>
    <property type="match status" value="1"/>
</dbReference>
<dbReference type="GO" id="GO:0016042">
    <property type="term" value="P:lipid catabolic process"/>
    <property type="evidence" value="ECO:0007669"/>
    <property type="project" value="TreeGrafter"/>
</dbReference>
<dbReference type="GO" id="GO:0016298">
    <property type="term" value="F:lipase activity"/>
    <property type="evidence" value="ECO:0007669"/>
    <property type="project" value="InterPro"/>
</dbReference>
<comment type="subcellular location">
    <subcellularLocation>
        <location evidence="1">Secreted</location>
    </subcellularLocation>
</comment>
<organism evidence="7 8">
    <name type="scientific">Aquatica leii</name>
    <dbReference type="NCBI Taxonomy" id="1421715"/>
    <lineage>
        <taxon>Eukaryota</taxon>
        <taxon>Metazoa</taxon>
        <taxon>Ecdysozoa</taxon>
        <taxon>Arthropoda</taxon>
        <taxon>Hexapoda</taxon>
        <taxon>Insecta</taxon>
        <taxon>Pterygota</taxon>
        <taxon>Neoptera</taxon>
        <taxon>Endopterygota</taxon>
        <taxon>Coleoptera</taxon>
        <taxon>Polyphaga</taxon>
        <taxon>Elateriformia</taxon>
        <taxon>Elateroidea</taxon>
        <taxon>Lampyridae</taxon>
        <taxon>Luciolinae</taxon>
        <taxon>Aquatica</taxon>
    </lineage>
</organism>
<feature type="chain" id="PRO_5042848908" description="Lipase domain-containing protein" evidence="5">
    <location>
        <begin position="17"/>
        <end position="326"/>
    </location>
</feature>
<comment type="similarity">
    <text evidence="2 4">Belongs to the AB hydrolase superfamily. Lipase family.</text>
</comment>
<evidence type="ECO:0000256" key="5">
    <source>
        <dbReference type="SAM" id="SignalP"/>
    </source>
</evidence>
<dbReference type="InterPro" id="IPR013818">
    <property type="entry name" value="Lipase"/>
</dbReference>
<dbReference type="Proteomes" id="UP001353858">
    <property type="component" value="Unassembled WGS sequence"/>
</dbReference>
<name>A0AAN7P6L3_9COLE</name>
<keyword evidence="5" id="KW-0732">Signal</keyword>
<dbReference type="GO" id="GO:0005615">
    <property type="term" value="C:extracellular space"/>
    <property type="evidence" value="ECO:0007669"/>
    <property type="project" value="TreeGrafter"/>
</dbReference>
<dbReference type="CDD" id="cd00707">
    <property type="entry name" value="Pancreat_lipase_like"/>
    <property type="match status" value="1"/>
</dbReference>
<gene>
    <name evidence="7" type="ORF">RN001_011933</name>
</gene>
<accession>A0AAN7P6L3</accession>
<evidence type="ECO:0000256" key="1">
    <source>
        <dbReference type="ARBA" id="ARBA00004613"/>
    </source>
</evidence>
<protein>
    <recommendedName>
        <fullName evidence="6">Lipase domain-containing protein</fullName>
    </recommendedName>
</protein>
<proteinExistence type="inferred from homology"/>
<dbReference type="InterPro" id="IPR033906">
    <property type="entry name" value="Lipase_N"/>
</dbReference>
<keyword evidence="8" id="KW-1185">Reference proteome</keyword>
<evidence type="ECO:0000313" key="8">
    <source>
        <dbReference type="Proteomes" id="UP001353858"/>
    </source>
</evidence>
<dbReference type="PANTHER" id="PTHR11610:SF151">
    <property type="entry name" value="PHOSPHOLIPASE A1 MEMBER A-LIKE PROTEIN"/>
    <property type="match status" value="1"/>
</dbReference>
<evidence type="ECO:0000256" key="2">
    <source>
        <dbReference type="ARBA" id="ARBA00010701"/>
    </source>
</evidence>
<comment type="caution">
    <text evidence="7">The sequence shown here is derived from an EMBL/GenBank/DDBJ whole genome shotgun (WGS) entry which is preliminary data.</text>
</comment>